<protein>
    <recommendedName>
        <fullName evidence="2">DUF8106 domain-containing protein</fullName>
    </recommendedName>
</protein>
<gene>
    <name evidence="3" type="ORF">GCM10009020_32050</name>
</gene>
<evidence type="ECO:0000313" key="4">
    <source>
        <dbReference type="Proteomes" id="UP001500420"/>
    </source>
</evidence>
<proteinExistence type="predicted"/>
<dbReference type="Proteomes" id="UP001500420">
    <property type="component" value="Unassembled WGS sequence"/>
</dbReference>
<feature type="region of interest" description="Disordered" evidence="1">
    <location>
        <begin position="1"/>
        <end position="20"/>
    </location>
</feature>
<dbReference type="RefSeq" id="WP_343775157.1">
    <property type="nucleotide sequence ID" value="NZ_BAAADV010000007.1"/>
</dbReference>
<dbReference type="AlphaFoldDB" id="A0AAV3TFV1"/>
<sequence length="114" mass="12504">MTPARIPSSEIPDDRPPDATRKAVLCCPDCDHRSPPAGDWISRSVGDREIRRCPECNAVIERRPTFDDRDESDTPRPLATLNGAAHEAFVRSMAVVRIGISTPARAVADAVDLR</sequence>
<reference evidence="3 4" key="1">
    <citation type="journal article" date="2019" name="Int. J. Syst. Evol. Microbiol.">
        <title>The Global Catalogue of Microorganisms (GCM) 10K type strain sequencing project: providing services to taxonomists for standard genome sequencing and annotation.</title>
        <authorList>
            <consortium name="The Broad Institute Genomics Platform"/>
            <consortium name="The Broad Institute Genome Sequencing Center for Infectious Disease"/>
            <person name="Wu L."/>
            <person name="Ma J."/>
        </authorList>
    </citation>
    <scope>NUCLEOTIDE SEQUENCE [LARGE SCALE GENOMIC DNA]</scope>
    <source>
        <strain evidence="3 4">JCM 16328</strain>
    </source>
</reference>
<feature type="domain" description="DUF8106" evidence="2">
    <location>
        <begin position="21"/>
        <end position="63"/>
    </location>
</feature>
<evidence type="ECO:0000313" key="3">
    <source>
        <dbReference type="EMBL" id="GAA0680745.1"/>
    </source>
</evidence>
<comment type="caution">
    <text evidence="3">The sequence shown here is derived from an EMBL/GenBank/DDBJ whole genome shotgun (WGS) entry which is preliminary data.</text>
</comment>
<dbReference type="EMBL" id="BAAADV010000007">
    <property type="protein sequence ID" value="GAA0680745.1"/>
    <property type="molecule type" value="Genomic_DNA"/>
</dbReference>
<evidence type="ECO:0000256" key="1">
    <source>
        <dbReference type="SAM" id="MobiDB-lite"/>
    </source>
</evidence>
<keyword evidence="4" id="KW-1185">Reference proteome</keyword>
<accession>A0AAV3TFV1</accession>
<dbReference type="InterPro" id="IPR058419">
    <property type="entry name" value="DUF8106"/>
</dbReference>
<name>A0AAV3TFV1_9EURY</name>
<dbReference type="Pfam" id="PF26408">
    <property type="entry name" value="DUF8106"/>
    <property type="match status" value="1"/>
</dbReference>
<organism evidence="3 4">
    <name type="scientific">Natronoarchaeum mannanilyticum</name>
    <dbReference type="NCBI Taxonomy" id="926360"/>
    <lineage>
        <taxon>Archaea</taxon>
        <taxon>Methanobacteriati</taxon>
        <taxon>Methanobacteriota</taxon>
        <taxon>Stenosarchaea group</taxon>
        <taxon>Halobacteria</taxon>
        <taxon>Halobacteriales</taxon>
        <taxon>Natronoarchaeaceae</taxon>
    </lineage>
</organism>
<evidence type="ECO:0000259" key="2">
    <source>
        <dbReference type="Pfam" id="PF26408"/>
    </source>
</evidence>